<dbReference type="EMBL" id="JAUTBL010000001">
    <property type="protein sequence ID" value="MDQ1184488.1"/>
    <property type="molecule type" value="Genomic_DNA"/>
</dbReference>
<gene>
    <name evidence="1" type="ORF">QE408_001610</name>
</gene>
<dbReference type="Proteomes" id="UP001224781">
    <property type="component" value="Unassembled WGS sequence"/>
</dbReference>
<name>A0ABU0UI06_9HYPH</name>
<evidence type="ECO:0000313" key="2">
    <source>
        <dbReference type="Proteomes" id="UP001224781"/>
    </source>
</evidence>
<comment type="caution">
    <text evidence="1">The sequence shown here is derived from an EMBL/GenBank/DDBJ whole genome shotgun (WGS) entry which is preliminary data.</text>
</comment>
<accession>A0ABU0UI06</accession>
<sequence>MKTYLATTAVGVTILAMATSYILPKQSDAVRPPQYDIAVAP</sequence>
<protein>
    <recommendedName>
        <fullName evidence="3">BA14K family protein</fullName>
    </recommendedName>
</protein>
<evidence type="ECO:0008006" key="3">
    <source>
        <dbReference type="Google" id="ProtNLM"/>
    </source>
</evidence>
<reference evidence="1 2" key="1">
    <citation type="submission" date="2023-07" db="EMBL/GenBank/DDBJ databases">
        <title>Functional and genomic diversity of the sorghum phyllosphere microbiome.</title>
        <authorList>
            <person name="Shade A."/>
        </authorList>
    </citation>
    <scope>NUCLEOTIDE SEQUENCE [LARGE SCALE GENOMIC DNA]</scope>
    <source>
        <strain evidence="1 2">SORGH_AS_1126</strain>
    </source>
</reference>
<organism evidence="1 2">
    <name type="scientific">Agrobacterium larrymoorei</name>
    <dbReference type="NCBI Taxonomy" id="160699"/>
    <lineage>
        <taxon>Bacteria</taxon>
        <taxon>Pseudomonadati</taxon>
        <taxon>Pseudomonadota</taxon>
        <taxon>Alphaproteobacteria</taxon>
        <taxon>Hyphomicrobiales</taxon>
        <taxon>Rhizobiaceae</taxon>
        <taxon>Rhizobium/Agrobacterium group</taxon>
        <taxon>Agrobacterium</taxon>
    </lineage>
</organism>
<proteinExistence type="predicted"/>
<keyword evidence="2" id="KW-1185">Reference proteome</keyword>
<evidence type="ECO:0000313" key="1">
    <source>
        <dbReference type="EMBL" id="MDQ1184488.1"/>
    </source>
</evidence>